<gene>
    <name evidence="1" type="ORF">KHLLAP_LOCUS452</name>
</gene>
<name>A0AAI8V7W0_9PEZI</name>
<proteinExistence type="predicted"/>
<dbReference type="AlphaFoldDB" id="A0AAI8V7W0"/>
<organism evidence="1 2">
    <name type="scientific">Anthostomella pinea</name>
    <dbReference type="NCBI Taxonomy" id="933095"/>
    <lineage>
        <taxon>Eukaryota</taxon>
        <taxon>Fungi</taxon>
        <taxon>Dikarya</taxon>
        <taxon>Ascomycota</taxon>
        <taxon>Pezizomycotina</taxon>
        <taxon>Sordariomycetes</taxon>
        <taxon>Xylariomycetidae</taxon>
        <taxon>Xylariales</taxon>
        <taxon>Xylariaceae</taxon>
        <taxon>Anthostomella</taxon>
    </lineage>
</organism>
<sequence length="80" mass="8744">MVAVEIVIPKPRPTKTRIRIPKAFASRSNGSESIDMSPQPKTINHVPTTNVSKFLSFFPFTVPARILQEAARAVLAAVSL</sequence>
<dbReference type="EMBL" id="CAUWAG010000003">
    <property type="protein sequence ID" value="CAJ2499984.1"/>
    <property type="molecule type" value="Genomic_DNA"/>
</dbReference>
<dbReference type="Proteomes" id="UP001295740">
    <property type="component" value="Unassembled WGS sequence"/>
</dbReference>
<evidence type="ECO:0000313" key="1">
    <source>
        <dbReference type="EMBL" id="CAJ2499984.1"/>
    </source>
</evidence>
<reference evidence="1" key="1">
    <citation type="submission" date="2023-10" db="EMBL/GenBank/DDBJ databases">
        <authorList>
            <person name="Hackl T."/>
        </authorList>
    </citation>
    <scope>NUCLEOTIDE SEQUENCE</scope>
</reference>
<protein>
    <submittedName>
        <fullName evidence="1">Uu.00g028370.m01.CDS01</fullName>
    </submittedName>
</protein>
<accession>A0AAI8V7W0</accession>
<evidence type="ECO:0000313" key="2">
    <source>
        <dbReference type="Proteomes" id="UP001295740"/>
    </source>
</evidence>
<comment type="caution">
    <text evidence="1">The sequence shown here is derived from an EMBL/GenBank/DDBJ whole genome shotgun (WGS) entry which is preliminary data.</text>
</comment>
<keyword evidence="2" id="KW-1185">Reference proteome</keyword>